<organism evidence="4 5">
    <name type="scientific">Antrihabitans stalactiti</name>
    <dbReference type="NCBI Taxonomy" id="2584121"/>
    <lineage>
        <taxon>Bacteria</taxon>
        <taxon>Bacillati</taxon>
        <taxon>Actinomycetota</taxon>
        <taxon>Actinomycetes</taxon>
        <taxon>Mycobacteriales</taxon>
        <taxon>Nocardiaceae</taxon>
        <taxon>Antrihabitans</taxon>
    </lineage>
</organism>
<dbReference type="Proteomes" id="UP000535543">
    <property type="component" value="Unassembled WGS sequence"/>
</dbReference>
<name>A0A848KA01_9NOCA</name>
<evidence type="ECO:0000313" key="5">
    <source>
        <dbReference type="Proteomes" id="UP000535543"/>
    </source>
</evidence>
<dbReference type="EMBL" id="VCQU01000003">
    <property type="protein sequence ID" value="NMN95735.1"/>
    <property type="molecule type" value="Genomic_DNA"/>
</dbReference>
<dbReference type="AlphaFoldDB" id="A0A848KA01"/>
<reference evidence="4 5" key="1">
    <citation type="submission" date="2019-05" db="EMBL/GenBank/DDBJ databases">
        <authorList>
            <person name="Lee S.D."/>
        </authorList>
    </citation>
    <scope>NUCLEOTIDE SEQUENCE [LARGE SCALE GENOMIC DNA]</scope>
    <source>
        <strain evidence="4 5">YC2-7</strain>
    </source>
</reference>
<evidence type="ECO:0000256" key="1">
    <source>
        <dbReference type="ARBA" id="ARBA00023002"/>
    </source>
</evidence>
<evidence type="ECO:0000259" key="3">
    <source>
        <dbReference type="Pfam" id="PF00171"/>
    </source>
</evidence>
<accession>A0A848KA01</accession>
<evidence type="ECO:0000313" key="4">
    <source>
        <dbReference type="EMBL" id="NMN95735.1"/>
    </source>
</evidence>
<dbReference type="InterPro" id="IPR016163">
    <property type="entry name" value="Ald_DH_C"/>
</dbReference>
<dbReference type="Gene3D" id="3.40.309.10">
    <property type="entry name" value="Aldehyde Dehydrogenase, Chain A, domain 2"/>
    <property type="match status" value="1"/>
</dbReference>
<feature type="domain" description="Aldehyde dehydrogenase" evidence="3">
    <location>
        <begin position="294"/>
        <end position="446"/>
    </location>
</feature>
<keyword evidence="5" id="KW-1185">Reference proteome</keyword>
<dbReference type="Gene3D" id="3.40.605.10">
    <property type="entry name" value="Aldehyde Dehydrogenase, Chain A, domain 1"/>
    <property type="match status" value="1"/>
</dbReference>
<keyword evidence="1" id="KW-0560">Oxidoreductase</keyword>
<dbReference type="SUPFAM" id="SSF53720">
    <property type="entry name" value="ALDH-like"/>
    <property type="match status" value="1"/>
</dbReference>
<comment type="caution">
    <text evidence="4">The sequence shown here is derived from an EMBL/GenBank/DDBJ whole genome shotgun (WGS) entry which is preliminary data.</text>
</comment>
<dbReference type="InterPro" id="IPR016161">
    <property type="entry name" value="Ald_DH/histidinol_DH"/>
</dbReference>
<sequence>MCVDERVVGDDPEYAEQVLADCRNQLLGRQQLIVEVRRFVGPDASREVLGKHIDRPDQPSDRRNGGVSRHIPESSSLFVQRHKTRTRSRDSGPWCCSRRGLTIAGVTDTTEIDSALADLGRGEKLWADTPLSARREVLERVHTLIGEHAEEWVAAAASFKKLSPDSPLIGEEWMSGPYPALAGAAALIGTMRKLEAGTSPIDGVRITDAPGGRLAIQALPHGIFDTLLLNGFSAQVWLQPGVDAASARRSAGLGQRTPAATQGIGVVLGAGNITSIAPLDTLYDIYANNRVVALKLNPITDAMFPVFNKVFAPLIDLDVVRILTGGADVGTYLVNHDAVSHVHITGSAITHDAIVFGTGELGEQRKADRKPLLGKPISSELGGVSPTIVLPGKWSKADLKFQAKHVATQRLHNGGYNCVASQAVVVSSSWPQKEAFLEALRDAIDQAPERPAYYPGSDGRVKAAYDVHPEAERLGPSGGRVLIEGLIAGRDEPLLRTEYFAPVLGVVELPYEGQEFADKAVDFANDELAGTLGANIVAHPATIKSLGDSFDTLIERLRYGTIAVNAWTGVGFLTAHASWGAFPGHTVDDVQSGIGLVHNGFLLDGVERTVVRGPFRPAPRSILTGQFALTPKPPWFVDNRTAATTGRRLTNFTASPGWSKLPAIFASALRG</sequence>
<reference evidence="4 5" key="2">
    <citation type="submission" date="2020-06" db="EMBL/GenBank/DDBJ databases">
        <title>Antribacter stalactiti gen. nov., sp. nov., a new member of the family Nacardiaceae isolated from a cave.</title>
        <authorList>
            <person name="Kim I.S."/>
        </authorList>
    </citation>
    <scope>NUCLEOTIDE SEQUENCE [LARGE SCALE GENOMIC DNA]</scope>
    <source>
        <strain evidence="4 5">YC2-7</strain>
    </source>
</reference>
<dbReference type="PANTHER" id="PTHR11699">
    <property type="entry name" value="ALDEHYDE DEHYDROGENASE-RELATED"/>
    <property type="match status" value="1"/>
</dbReference>
<feature type="region of interest" description="Disordered" evidence="2">
    <location>
        <begin position="48"/>
        <end position="73"/>
    </location>
</feature>
<dbReference type="Pfam" id="PF00171">
    <property type="entry name" value="Aldedh"/>
    <property type="match status" value="1"/>
</dbReference>
<dbReference type="InterPro" id="IPR015590">
    <property type="entry name" value="Aldehyde_DH_dom"/>
</dbReference>
<evidence type="ECO:0000256" key="2">
    <source>
        <dbReference type="SAM" id="MobiDB-lite"/>
    </source>
</evidence>
<dbReference type="InterPro" id="IPR016162">
    <property type="entry name" value="Ald_DH_N"/>
</dbReference>
<dbReference type="GO" id="GO:0016620">
    <property type="term" value="F:oxidoreductase activity, acting on the aldehyde or oxo group of donors, NAD or NADP as acceptor"/>
    <property type="evidence" value="ECO:0007669"/>
    <property type="project" value="InterPro"/>
</dbReference>
<protein>
    <submittedName>
        <fullName evidence="4">Aldehyde dehydrogenase</fullName>
    </submittedName>
</protein>
<feature type="compositionally biased region" description="Basic and acidic residues" evidence="2">
    <location>
        <begin position="48"/>
        <end position="64"/>
    </location>
</feature>
<proteinExistence type="predicted"/>
<gene>
    <name evidence="4" type="ORF">FGL95_11890</name>
</gene>